<reference evidence="8" key="1">
    <citation type="submission" date="2013-06" db="EMBL/GenBank/DDBJ databases">
        <authorList>
            <person name="Zhao Q."/>
        </authorList>
    </citation>
    <scope>NUCLEOTIDE SEQUENCE</scope>
    <source>
        <strain evidence="8">cv. W1943</strain>
    </source>
</reference>
<dbReference type="GO" id="GO:0008270">
    <property type="term" value="F:zinc ion binding"/>
    <property type="evidence" value="ECO:0007669"/>
    <property type="project" value="InterPro"/>
</dbReference>
<dbReference type="InterPro" id="IPR011990">
    <property type="entry name" value="TPR-like_helical_dom_sf"/>
</dbReference>
<feature type="compositionally biased region" description="Basic residues" evidence="5">
    <location>
        <begin position="88"/>
        <end position="101"/>
    </location>
</feature>
<dbReference type="Gramene" id="ORUFI05G15080.1">
    <property type="protein sequence ID" value="ORUFI05G15080.1"/>
    <property type="gene ID" value="ORUFI05G15080"/>
</dbReference>
<feature type="compositionally biased region" description="Pro residues" evidence="5">
    <location>
        <begin position="24"/>
        <end position="38"/>
    </location>
</feature>
<feature type="repeat" description="PPR" evidence="4">
    <location>
        <begin position="471"/>
        <end position="505"/>
    </location>
</feature>
<evidence type="ECO:0000256" key="5">
    <source>
        <dbReference type="SAM" id="MobiDB-lite"/>
    </source>
</evidence>
<feature type="repeat" description="PPR" evidence="4">
    <location>
        <begin position="506"/>
        <end position="541"/>
    </location>
</feature>
<keyword evidence="8" id="KW-1185">Reference proteome</keyword>
<feature type="repeat" description="PPR" evidence="4">
    <location>
        <begin position="234"/>
        <end position="268"/>
    </location>
</feature>
<dbReference type="InterPro" id="IPR032867">
    <property type="entry name" value="DYW_dom"/>
</dbReference>
<dbReference type="InterPro" id="IPR046848">
    <property type="entry name" value="E_motif"/>
</dbReference>
<keyword evidence="2" id="KW-0677">Repeat</keyword>
<dbReference type="PANTHER" id="PTHR47926">
    <property type="entry name" value="PENTATRICOPEPTIDE REPEAT-CONTAINING PROTEIN"/>
    <property type="match status" value="1"/>
</dbReference>
<dbReference type="Pfam" id="PF14432">
    <property type="entry name" value="DYW_deaminase"/>
    <property type="match status" value="1"/>
</dbReference>
<dbReference type="Pfam" id="PF13041">
    <property type="entry name" value="PPR_2"/>
    <property type="match status" value="3"/>
</dbReference>
<name>A0A0E0PLK4_ORYRU</name>
<dbReference type="GO" id="GO:0003723">
    <property type="term" value="F:RNA binding"/>
    <property type="evidence" value="ECO:0007669"/>
    <property type="project" value="InterPro"/>
</dbReference>
<feature type="repeat" description="PPR" evidence="4">
    <location>
        <begin position="335"/>
        <end position="369"/>
    </location>
</feature>
<evidence type="ECO:0000256" key="3">
    <source>
        <dbReference type="ARBA" id="ARBA00022946"/>
    </source>
</evidence>
<proteinExistence type="inferred from homology"/>
<dbReference type="PROSITE" id="PS51375">
    <property type="entry name" value="PPR"/>
    <property type="match status" value="6"/>
</dbReference>
<dbReference type="PANTHER" id="PTHR47926:SF386">
    <property type="entry name" value="PENTATRICOPEPTIDE REPEAT-CONTAINING PROTEIN"/>
    <property type="match status" value="1"/>
</dbReference>
<reference evidence="7" key="2">
    <citation type="submission" date="2015-06" db="UniProtKB">
        <authorList>
            <consortium name="EnsemblPlants"/>
        </authorList>
    </citation>
    <scope>IDENTIFICATION</scope>
</reference>
<evidence type="ECO:0000259" key="6">
    <source>
        <dbReference type="Pfam" id="PF14432"/>
    </source>
</evidence>
<sequence>MFETAGQSQIHLIFALVGLPTHPSIPPPPAPANPPPPDASTAHLIRRHPPLISLLLHGIPRCCSPARWRSRPLPIEPAPFSSRSVASRAHHHKRLDRRRRSSGGDARRPGAAEPMSTRSTTSSVLNFLRHVSFPPDPRLLPSALKSCSALRLARALHAAAAVAGVSRDAFVASSLLHAYLRFGATADARSVLDGMPHRTVVGWSALIAAHASHGDAEGAWGLLERMRSDGVEPNVITWNGLVSGLNRSGRARDAVLALVRMHGEGFLPDATGVSCALSAVGDVGDVAVGEQLHGYVVKAGCRLDACVATALIDMYGKCGRADEIVRVFDESSHMDVASCNALVAGLSRNAQVSEALRLFREFVGRGIELNVVSWTSIVACCVQNGRDLEAVDLFREMRSEGIEPNSVTIPCVLPAFANIAALMHGRSAHCFSLRKGFHHDIYVGSALVDMYAKCGRVRDARMIFEAMPYRNVVSWNAMIGGYAMHGEAENAVRLFRSMQSSKEKPDLVTFTCVLGACSQAGWTEEGRSYFNEMQHKHGISPRMEHYACMVTLLGRAGKLDDAYDIINQMPFEPDGCIWGSLLGSCRVHGNVVLAEVAAENLFQLEPENAGNYVLLSNIYASKKMWDGVNRLRDMMKTVGLKKEKGCSWIEIKNKVHMLLAGDSSHPMMAAITEKLKHLTMEMRRLGFAPSTDYVLHDVEEQEKDDILSVHSEKLAVALGLISTSHGTPLQVIKNLRICGDCHEAMKFISSFERREIYVRDTNRFHHFKDGKCSCADYWTMAYQQKNGTGHSKLVRHYDSEASWNNLLPHDEAIFGYVIEARETKSSSHLLHKVKELVCFTFIAPIDRILIHGHITSVVRIIQASLTSWTMEPLYKQVHGKKDLYVSSLVDMYAKCGRVRDARMIFEAMPSRNVVSWNAMIGGYAMHGEAENAVRKFRREA</sequence>
<evidence type="ECO:0000256" key="2">
    <source>
        <dbReference type="ARBA" id="ARBA00022737"/>
    </source>
</evidence>
<dbReference type="OMA" id="DSCVWGA"/>
<feature type="region of interest" description="Disordered" evidence="5">
    <location>
        <begin position="79"/>
        <end position="120"/>
    </location>
</feature>
<evidence type="ECO:0000256" key="1">
    <source>
        <dbReference type="ARBA" id="ARBA00006643"/>
    </source>
</evidence>
<evidence type="ECO:0000313" key="7">
    <source>
        <dbReference type="EnsemblPlants" id="ORUFI05G15080.1"/>
    </source>
</evidence>
<dbReference type="InterPro" id="IPR046960">
    <property type="entry name" value="PPR_At4g14850-like_plant"/>
</dbReference>
<dbReference type="Pfam" id="PF20431">
    <property type="entry name" value="E_motif"/>
    <property type="match status" value="1"/>
</dbReference>
<dbReference type="eggNOG" id="KOG4197">
    <property type="taxonomic scope" value="Eukaryota"/>
</dbReference>
<dbReference type="Pfam" id="PF01535">
    <property type="entry name" value="PPR"/>
    <property type="match status" value="5"/>
</dbReference>
<dbReference type="EnsemblPlants" id="ORUFI05G15080.1">
    <property type="protein sequence ID" value="ORUFI05G15080.1"/>
    <property type="gene ID" value="ORUFI05G15080"/>
</dbReference>
<dbReference type="GO" id="GO:0009451">
    <property type="term" value="P:RNA modification"/>
    <property type="evidence" value="ECO:0007669"/>
    <property type="project" value="InterPro"/>
</dbReference>
<protein>
    <recommendedName>
        <fullName evidence="6">DYW domain-containing protein</fullName>
    </recommendedName>
</protein>
<dbReference type="STRING" id="4529.A0A0E0PLK4"/>
<dbReference type="InterPro" id="IPR002885">
    <property type="entry name" value="PPR_rpt"/>
</dbReference>
<dbReference type="FunFam" id="1.25.40.10:FF:000598">
    <property type="entry name" value="pentatricopeptide repeat-containing protein At1g20230 isoform X2"/>
    <property type="match status" value="1"/>
</dbReference>
<keyword evidence="3" id="KW-0809">Transit peptide</keyword>
<evidence type="ECO:0000256" key="4">
    <source>
        <dbReference type="PROSITE-ProRule" id="PRU00708"/>
    </source>
</evidence>
<dbReference type="FunFam" id="1.25.40.10:FF:000607">
    <property type="entry name" value="Pentatricopeptide repeat-containing protein, mitochondrial"/>
    <property type="match status" value="1"/>
</dbReference>
<dbReference type="FunFam" id="1.25.40.10:FF:000515">
    <property type="entry name" value="Pentatricopeptide repeat-containing protein chloroplastic"/>
    <property type="match status" value="1"/>
</dbReference>
<dbReference type="Proteomes" id="UP000008022">
    <property type="component" value="Unassembled WGS sequence"/>
</dbReference>
<evidence type="ECO:0000313" key="8">
    <source>
        <dbReference type="Proteomes" id="UP000008022"/>
    </source>
</evidence>
<dbReference type="Gene3D" id="1.25.40.10">
    <property type="entry name" value="Tetratricopeptide repeat domain"/>
    <property type="match status" value="5"/>
</dbReference>
<dbReference type="AlphaFoldDB" id="A0A0E0PLK4"/>
<dbReference type="HOGENOM" id="CLU_002706_37_2_1"/>
<feature type="region of interest" description="Disordered" evidence="5">
    <location>
        <begin position="24"/>
        <end position="43"/>
    </location>
</feature>
<dbReference type="NCBIfam" id="TIGR00756">
    <property type="entry name" value="PPR"/>
    <property type="match status" value="6"/>
</dbReference>
<feature type="repeat" description="PPR" evidence="4">
    <location>
        <begin position="370"/>
        <end position="404"/>
    </location>
</feature>
<feature type="repeat" description="PPR" evidence="4">
    <location>
        <begin position="199"/>
        <end position="233"/>
    </location>
</feature>
<accession>A0A0E0PLK4</accession>
<feature type="domain" description="DYW" evidence="6">
    <location>
        <begin position="686"/>
        <end position="778"/>
    </location>
</feature>
<comment type="similarity">
    <text evidence="1">Belongs to the PPR family. PCMP-H subfamily.</text>
</comment>
<organism evidence="7 8">
    <name type="scientific">Oryza rufipogon</name>
    <name type="common">Brownbeard rice</name>
    <name type="synonym">Asian wild rice</name>
    <dbReference type="NCBI Taxonomy" id="4529"/>
    <lineage>
        <taxon>Eukaryota</taxon>
        <taxon>Viridiplantae</taxon>
        <taxon>Streptophyta</taxon>
        <taxon>Embryophyta</taxon>
        <taxon>Tracheophyta</taxon>
        <taxon>Spermatophyta</taxon>
        <taxon>Magnoliopsida</taxon>
        <taxon>Liliopsida</taxon>
        <taxon>Poales</taxon>
        <taxon>Poaceae</taxon>
        <taxon>BOP clade</taxon>
        <taxon>Oryzoideae</taxon>
        <taxon>Oryzeae</taxon>
        <taxon>Oryzinae</taxon>
        <taxon>Oryza</taxon>
    </lineage>
</organism>